<dbReference type="GeneID" id="93480174"/>
<feature type="transmembrane region" description="Helical" evidence="8">
    <location>
        <begin position="137"/>
        <end position="165"/>
    </location>
</feature>
<feature type="transmembrane region" description="Helical" evidence="8">
    <location>
        <begin position="40"/>
        <end position="67"/>
    </location>
</feature>
<keyword evidence="6 8" id="KW-1133">Transmembrane helix</keyword>
<dbReference type="GO" id="GO:0006508">
    <property type="term" value="P:proteolysis"/>
    <property type="evidence" value="ECO:0007669"/>
    <property type="project" value="UniProtKB-KW"/>
</dbReference>
<keyword evidence="2" id="KW-0673">Quorum sensing</keyword>
<proteinExistence type="predicted"/>
<gene>
    <name evidence="9" type="ORF">V6668_31875</name>
</gene>
<organism evidence="9 10">
    <name type="scientific">Paenibacillus amylolyticus</name>
    <dbReference type="NCBI Taxonomy" id="1451"/>
    <lineage>
        <taxon>Bacteria</taxon>
        <taxon>Bacillati</taxon>
        <taxon>Bacillota</taxon>
        <taxon>Bacilli</taxon>
        <taxon>Bacillales</taxon>
        <taxon>Paenibacillaceae</taxon>
        <taxon>Paenibacillus</taxon>
    </lineage>
</organism>
<protein>
    <submittedName>
        <fullName evidence="9">Accessory gene regulator B family protein</fullName>
    </submittedName>
</protein>
<keyword evidence="9" id="KW-0614">Plasmid</keyword>
<name>A0ABD8B3L1_PAEAM</name>
<keyword evidence="3" id="KW-0645">Protease</keyword>
<evidence type="ECO:0000256" key="7">
    <source>
        <dbReference type="ARBA" id="ARBA00023136"/>
    </source>
</evidence>
<keyword evidence="5" id="KW-0378">Hydrolase</keyword>
<geneLocation type="plasmid" evidence="9 10">
    <name>pY5S7-2</name>
</geneLocation>
<evidence type="ECO:0000256" key="2">
    <source>
        <dbReference type="ARBA" id="ARBA00022654"/>
    </source>
</evidence>
<feature type="transmembrane region" description="Helical" evidence="8">
    <location>
        <begin position="98"/>
        <end position="117"/>
    </location>
</feature>
<evidence type="ECO:0000256" key="8">
    <source>
        <dbReference type="SAM" id="Phobius"/>
    </source>
</evidence>
<keyword evidence="7 8" id="KW-0472">Membrane</keyword>
<keyword evidence="1" id="KW-1003">Cell membrane</keyword>
<dbReference type="AlphaFoldDB" id="A0ABD8B3L1"/>
<feature type="transmembrane region" description="Helical" evidence="8">
    <location>
        <begin position="73"/>
        <end position="91"/>
    </location>
</feature>
<dbReference type="Proteomes" id="UP001364764">
    <property type="component" value="Plasmid pY5S7-2"/>
</dbReference>
<evidence type="ECO:0000256" key="4">
    <source>
        <dbReference type="ARBA" id="ARBA00022692"/>
    </source>
</evidence>
<dbReference type="GO" id="GO:0009372">
    <property type="term" value="P:quorum sensing"/>
    <property type="evidence" value="ECO:0007669"/>
    <property type="project" value="UniProtKB-KW"/>
</dbReference>
<keyword evidence="4 8" id="KW-0812">Transmembrane</keyword>
<dbReference type="SMART" id="SM00793">
    <property type="entry name" value="AgrB"/>
    <property type="match status" value="1"/>
</dbReference>
<evidence type="ECO:0000313" key="10">
    <source>
        <dbReference type="Proteomes" id="UP001364764"/>
    </source>
</evidence>
<evidence type="ECO:0000256" key="6">
    <source>
        <dbReference type="ARBA" id="ARBA00022989"/>
    </source>
</evidence>
<evidence type="ECO:0000256" key="3">
    <source>
        <dbReference type="ARBA" id="ARBA00022670"/>
    </source>
</evidence>
<reference evidence="9 10" key="1">
    <citation type="submission" date="2024-02" db="EMBL/GenBank/DDBJ databases">
        <title>Complete sequences of two Paenibacillus sp. strains and one Lysinibacillus strain isolated from the environment on STAA medium highlight biotechnological potential.</title>
        <authorList>
            <person name="Attere S.A."/>
            <person name="Piche L.C."/>
            <person name="Intertaglia L."/>
            <person name="Lami R."/>
            <person name="Charette S.J."/>
            <person name="Vincent A.T."/>
        </authorList>
    </citation>
    <scope>NUCLEOTIDE SEQUENCE [LARGE SCALE GENOMIC DNA]</scope>
    <source>
        <strain evidence="9 10">Y5S-7</strain>
        <plasmid evidence="9 10">pY5S7-2</plasmid>
    </source>
</reference>
<dbReference type="RefSeq" id="WP_338709247.1">
    <property type="nucleotide sequence ID" value="NZ_CP145894.1"/>
</dbReference>
<evidence type="ECO:0000313" key="9">
    <source>
        <dbReference type="EMBL" id="WWP24156.1"/>
    </source>
</evidence>
<evidence type="ECO:0000256" key="1">
    <source>
        <dbReference type="ARBA" id="ARBA00022475"/>
    </source>
</evidence>
<dbReference type="GO" id="GO:0008233">
    <property type="term" value="F:peptidase activity"/>
    <property type="evidence" value="ECO:0007669"/>
    <property type="project" value="UniProtKB-KW"/>
</dbReference>
<evidence type="ECO:0000256" key="5">
    <source>
        <dbReference type="ARBA" id="ARBA00022801"/>
    </source>
</evidence>
<sequence length="184" mass="20057">MLELLSLRIAKKLRAMDPKGTVPIPVMAYELGFRLNFRAALALTALLGWASGELMYSLISFFTFVLMRKFSGGLHMESLTACAIISALIFSMIPQINVAPAMVFIFTAISTIIYGIYAPNFTTESIPSTSPVLCKIITVTLCLANFVIASPVLALTFLVQAVLILPIVQKTKGVTDHEINTKNI</sequence>
<dbReference type="InterPro" id="IPR006741">
    <property type="entry name" value="AgrB"/>
</dbReference>
<dbReference type="EMBL" id="CP145894">
    <property type="protein sequence ID" value="WWP24156.1"/>
    <property type="molecule type" value="Genomic_DNA"/>
</dbReference>
<accession>A0ABD8B3L1</accession>
<dbReference type="Pfam" id="PF04647">
    <property type="entry name" value="AgrB"/>
    <property type="match status" value="1"/>
</dbReference>